<evidence type="ECO:0000256" key="1">
    <source>
        <dbReference type="ARBA" id="ARBA00006270"/>
    </source>
</evidence>
<dbReference type="InterPro" id="IPR001806">
    <property type="entry name" value="Small_GTPase"/>
</dbReference>
<comment type="similarity">
    <text evidence="1">Belongs to the small GTPase superfamily. Rab family.</text>
</comment>
<dbReference type="InterPro" id="IPR027417">
    <property type="entry name" value="P-loop_NTPase"/>
</dbReference>
<dbReference type="FunFam" id="3.40.50.300:FF:001447">
    <property type="entry name" value="Ras-related protein Rab-1B"/>
    <property type="match status" value="1"/>
</dbReference>
<dbReference type="NCBIfam" id="TIGR00231">
    <property type="entry name" value="small_GTP"/>
    <property type="match status" value="1"/>
</dbReference>
<dbReference type="PRINTS" id="PR00449">
    <property type="entry name" value="RASTRNSFRMNG"/>
</dbReference>
<protein>
    <submittedName>
        <fullName evidence="6">GTP-binding protein</fullName>
    </submittedName>
</protein>
<dbReference type="SMART" id="SM00174">
    <property type="entry name" value="RHO"/>
    <property type="match status" value="1"/>
</dbReference>
<name>A0A1U7LTY2_NEOID</name>
<evidence type="ECO:0000313" key="7">
    <source>
        <dbReference type="Proteomes" id="UP000186594"/>
    </source>
</evidence>
<dbReference type="OMA" id="FSHINSW"/>
<keyword evidence="5" id="KW-0636">Prenylation</keyword>
<dbReference type="OrthoDB" id="9989112at2759"/>
<dbReference type="CDD" id="cd00154">
    <property type="entry name" value="Rab"/>
    <property type="match status" value="1"/>
</dbReference>
<dbReference type="InterPro" id="IPR005225">
    <property type="entry name" value="Small_GTP-bd"/>
</dbReference>
<accession>A0A1U7LTY2</accession>
<dbReference type="EMBL" id="LXFE01000239">
    <property type="protein sequence ID" value="OLL26130.1"/>
    <property type="molecule type" value="Genomic_DNA"/>
</dbReference>
<evidence type="ECO:0000256" key="4">
    <source>
        <dbReference type="ARBA" id="ARBA00023134"/>
    </source>
</evidence>
<dbReference type="Pfam" id="PF00071">
    <property type="entry name" value="Ras"/>
    <property type="match status" value="1"/>
</dbReference>
<keyword evidence="3" id="KW-0547">Nucleotide-binding</keyword>
<dbReference type="Proteomes" id="UP000186594">
    <property type="component" value="Unassembled WGS sequence"/>
</dbReference>
<evidence type="ECO:0000313" key="6">
    <source>
        <dbReference type="EMBL" id="OLL26130.1"/>
    </source>
</evidence>
<dbReference type="SMART" id="SM00175">
    <property type="entry name" value="RAB"/>
    <property type="match status" value="1"/>
</dbReference>
<evidence type="ECO:0000256" key="2">
    <source>
        <dbReference type="ARBA" id="ARBA00022481"/>
    </source>
</evidence>
<keyword evidence="4" id="KW-0342">GTP-binding</keyword>
<dbReference type="STRING" id="1198029.A0A1U7LTY2"/>
<dbReference type="SUPFAM" id="SSF52540">
    <property type="entry name" value="P-loop containing nucleoside triphosphate hydrolases"/>
    <property type="match status" value="1"/>
</dbReference>
<dbReference type="GO" id="GO:0005770">
    <property type="term" value="C:late endosome"/>
    <property type="evidence" value="ECO:0007669"/>
    <property type="project" value="TreeGrafter"/>
</dbReference>
<comment type="caution">
    <text evidence="6">The sequence shown here is derived from an EMBL/GenBank/DDBJ whole genome shotgun (WGS) entry which is preliminary data.</text>
</comment>
<dbReference type="Gene3D" id="3.40.50.300">
    <property type="entry name" value="P-loop containing nucleotide triphosphate hydrolases"/>
    <property type="match status" value="1"/>
</dbReference>
<gene>
    <name evidence="6" type="ORF">NEOLI_000636</name>
</gene>
<sequence length="203" mass="22430">MTTPKPVYKVIVIGDNGVGKTSLRTRFLYGKFTSSYRATIGADFLTKNINGMTLSIWDTAGQERFNSLGSSNPIFRGTDAAIFVFDSTNASSFASLEKWLTQFLSSSGSPSPTIVLVGNKIDIPERTITSKQAQNFAQSKWKAKAEDVFFCSAKTDHQVKEVFNRVAYLLQNKIDGNQFQMETATDTVNLGRRSTSLTSKCCF</sequence>
<proteinExistence type="inferred from homology"/>
<dbReference type="AlphaFoldDB" id="A0A1U7LTY2"/>
<dbReference type="SMART" id="SM00176">
    <property type="entry name" value="RAN"/>
    <property type="match status" value="1"/>
</dbReference>
<dbReference type="PROSITE" id="PS51419">
    <property type="entry name" value="RAB"/>
    <property type="match status" value="1"/>
</dbReference>
<reference evidence="6 7" key="1">
    <citation type="submission" date="2016-04" db="EMBL/GenBank/DDBJ databases">
        <title>Evolutionary innovation and constraint leading to complex multicellularity in the Ascomycota.</title>
        <authorList>
            <person name="Cisse O."/>
            <person name="Nguyen A."/>
            <person name="Hewitt D.A."/>
            <person name="Jedd G."/>
            <person name="Stajich J.E."/>
        </authorList>
    </citation>
    <scope>NUCLEOTIDE SEQUENCE [LARGE SCALE GENOMIC DNA]</scope>
    <source>
        <strain evidence="6 7">DAH-3</strain>
    </source>
</reference>
<keyword evidence="5" id="KW-0449">Lipoprotein</keyword>
<evidence type="ECO:0000256" key="3">
    <source>
        <dbReference type="ARBA" id="ARBA00022741"/>
    </source>
</evidence>
<keyword evidence="7" id="KW-1185">Reference proteome</keyword>
<organism evidence="6 7">
    <name type="scientific">Neolecta irregularis (strain DAH-3)</name>
    <dbReference type="NCBI Taxonomy" id="1198029"/>
    <lineage>
        <taxon>Eukaryota</taxon>
        <taxon>Fungi</taxon>
        <taxon>Dikarya</taxon>
        <taxon>Ascomycota</taxon>
        <taxon>Taphrinomycotina</taxon>
        <taxon>Neolectales</taxon>
        <taxon>Neolectaceae</taxon>
        <taxon>Neolecta</taxon>
    </lineage>
</organism>
<dbReference type="PANTHER" id="PTHR47981:SF20">
    <property type="entry name" value="RAS-RELATED PROTEIN RAB-7A"/>
    <property type="match status" value="1"/>
</dbReference>
<dbReference type="GO" id="GO:0005525">
    <property type="term" value="F:GTP binding"/>
    <property type="evidence" value="ECO:0007669"/>
    <property type="project" value="UniProtKB-KW"/>
</dbReference>
<dbReference type="PANTHER" id="PTHR47981">
    <property type="entry name" value="RAB FAMILY"/>
    <property type="match status" value="1"/>
</dbReference>
<dbReference type="SMART" id="SM00173">
    <property type="entry name" value="RAS"/>
    <property type="match status" value="1"/>
</dbReference>
<evidence type="ECO:0000256" key="5">
    <source>
        <dbReference type="ARBA" id="ARBA00023289"/>
    </source>
</evidence>
<dbReference type="PROSITE" id="PS51421">
    <property type="entry name" value="RAS"/>
    <property type="match status" value="1"/>
</dbReference>
<keyword evidence="2" id="KW-0488">Methylation</keyword>
<dbReference type="GO" id="GO:0003924">
    <property type="term" value="F:GTPase activity"/>
    <property type="evidence" value="ECO:0007669"/>
    <property type="project" value="InterPro"/>
</dbReference>